<sequence length="405" mass="44065">MLLLFDGVHSVQAADAVSTVGSAGLREVQDGSIGNVHMLNTHRYLKRHPTKAKQGDIANDISDNVESKKKDVKKHSKVHHATHKEMSGKSTKHHETHAPTSSTTAAPTPFDFATASPTPRMDPKRSKGGKSKAKPDNSSKAGKAKQTKSKKDTHPTPSASPIASPPELEMTKVVFEYLVQCSSSDIDSSSCLVSKTADAILSVIQEAAENGEDCVVPEISKGDLRDVMEDQLAICIAGGEDISSEVYHETVLKVREVLSDDCYTELCEELLDPSELFFKVFFQESAKCAGVELDMEPCIVDHFVQRLFLSNSTNTADDDYYGGVDVSLRTSAGKRARRVLEDTGGPQFDDDAAGFLFFIVMLLLADVSATCTESYVDEEQVIEAAYAFVEILSNQQCMGGMEDDR</sequence>
<name>B8C9R4_THAPS</name>
<feature type="compositionally biased region" description="Low complexity" evidence="1">
    <location>
        <begin position="98"/>
        <end position="119"/>
    </location>
</feature>
<dbReference type="Proteomes" id="UP000001449">
    <property type="component" value="Chromosome 10"/>
</dbReference>
<dbReference type="AlphaFoldDB" id="B8C9R4"/>
<feature type="compositionally biased region" description="Low complexity" evidence="1">
    <location>
        <begin position="155"/>
        <end position="165"/>
    </location>
</feature>
<feature type="region of interest" description="Disordered" evidence="1">
    <location>
        <begin position="48"/>
        <end position="165"/>
    </location>
</feature>
<dbReference type="RefSeq" id="XP_002292892.1">
    <property type="nucleotide sequence ID" value="XM_002292856.1"/>
</dbReference>
<dbReference type="EMBL" id="CM000646">
    <property type="protein sequence ID" value="EED90088.1"/>
    <property type="molecule type" value="Genomic_DNA"/>
</dbReference>
<organism evidence="2 3">
    <name type="scientific">Thalassiosira pseudonana</name>
    <name type="common">Marine diatom</name>
    <name type="synonym">Cyclotella nana</name>
    <dbReference type="NCBI Taxonomy" id="35128"/>
    <lineage>
        <taxon>Eukaryota</taxon>
        <taxon>Sar</taxon>
        <taxon>Stramenopiles</taxon>
        <taxon>Ochrophyta</taxon>
        <taxon>Bacillariophyta</taxon>
        <taxon>Coscinodiscophyceae</taxon>
        <taxon>Thalassiosirophycidae</taxon>
        <taxon>Thalassiosirales</taxon>
        <taxon>Thalassiosiraceae</taxon>
        <taxon>Thalassiosira</taxon>
    </lineage>
</organism>
<evidence type="ECO:0000313" key="2">
    <source>
        <dbReference type="EMBL" id="EED90088.1"/>
    </source>
</evidence>
<dbReference type="PaxDb" id="35128-Thaps24224"/>
<reference evidence="2 3" key="1">
    <citation type="journal article" date="2004" name="Science">
        <title>The genome of the diatom Thalassiosira pseudonana: ecology, evolution, and metabolism.</title>
        <authorList>
            <person name="Armbrust E.V."/>
            <person name="Berges J.A."/>
            <person name="Bowler C."/>
            <person name="Green B.R."/>
            <person name="Martinez D."/>
            <person name="Putnam N.H."/>
            <person name="Zhou S."/>
            <person name="Allen A.E."/>
            <person name="Apt K.E."/>
            <person name="Bechner M."/>
            <person name="Brzezinski M.A."/>
            <person name="Chaal B.K."/>
            <person name="Chiovitti A."/>
            <person name="Davis A.K."/>
            <person name="Demarest M.S."/>
            <person name="Detter J.C."/>
            <person name="Glavina T."/>
            <person name="Goodstein D."/>
            <person name="Hadi M.Z."/>
            <person name="Hellsten U."/>
            <person name="Hildebrand M."/>
            <person name="Jenkins B.D."/>
            <person name="Jurka J."/>
            <person name="Kapitonov V.V."/>
            <person name="Kroger N."/>
            <person name="Lau W.W."/>
            <person name="Lane T.W."/>
            <person name="Larimer F.W."/>
            <person name="Lippmeier J.C."/>
            <person name="Lucas S."/>
            <person name="Medina M."/>
            <person name="Montsant A."/>
            <person name="Obornik M."/>
            <person name="Parker M.S."/>
            <person name="Palenik B."/>
            <person name="Pazour G.J."/>
            <person name="Richardson P.M."/>
            <person name="Rynearson T.A."/>
            <person name="Saito M.A."/>
            <person name="Schwartz D.C."/>
            <person name="Thamatrakoln K."/>
            <person name="Valentin K."/>
            <person name="Vardi A."/>
            <person name="Wilkerson F.P."/>
            <person name="Rokhsar D.S."/>
        </authorList>
    </citation>
    <scope>NUCLEOTIDE SEQUENCE [LARGE SCALE GENOMIC DNA]</scope>
    <source>
        <strain evidence="2 3">CCMP1335</strain>
    </source>
</reference>
<accession>B8C9R4</accession>
<gene>
    <name evidence="2" type="ORF">THAPSDRAFT_24224</name>
</gene>
<protein>
    <submittedName>
        <fullName evidence="2">Uncharacterized protein</fullName>
    </submittedName>
</protein>
<feature type="compositionally biased region" description="Basic residues" evidence="1">
    <location>
        <begin position="70"/>
        <end position="82"/>
    </location>
</feature>
<proteinExistence type="predicted"/>
<evidence type="ECO:0000313" key="3">
    <source>
        <dbReference type="Proteomes" id="UP000001449"/>
    </source>
</evidence>
<evidence type="ECO:0000256" key="1">
    <source>
        <dbReference type="SAM" id="MobiDB-lite"/>
    </source>
</evidence>
<dbReference type="KEGG" id="tps:THAPSDRAFT_24224"/>
<keyword evidence="3" id="KW-1185">Reference proteome</keyword>
<dbReference type="GeneID" id="7450746"/>
<dbReference type="InParanoid" id="B8C9R4"/>
<reference evidence="2 3" key="2">
    <citation type="journal article" date="2008" name="Nature">
        <title>The Phaeodactylum genome reveals the evolutionary history of diatom genomes.</title>
        <authorList>
            <person name="Bowler C."/>
            <person name="Allen A.E."/>
            <person name="Badger J.H."/>
            <person name="Grimwood J."/>
            <person name="Jabbari K."/>
            <person name="Kuo A."/>
            <person name="Maheswari U."/>
            <person name="Martens C."/>
            <person name="Maumus F."/>
            <person name="Otillar R.P."/>
            <person name="Rayko E."/>
            <person name="Salamov A."/>
            <person name="Vandepoele K."/>
            <person name="Beszteri B."/>
            <person name="Gruber A."/>
            <person name="Heijde M."/>
            <person name="Katinka M."/>
            <person name="Mock T."/>
            <person name="Valentin K."/>
            <person name="Verret F."/>
            <person name="Berges J.A."/>
            <person name="Brownlee C."/>
            <person name="Cadoret J.P."/>
            <person name="Chiovitti A."/>
            <person name="Choi C.J."/>
            <person name="Coesel S."/>
            <person name="De Martino A."/>
            <person name="Detter J.C."/>
            <person name="Durkin C."/>
            <person name="Falciatore A."/>
            <person name="Fournet J."/>
            <person name="Haruta M."/>
            <person name="Huysman M.J."/>
            <person name="Jenkins B.D."/>
            <person name="Jiroutova K."/>
            <person name="Jorgensen R.E."/>
            <person name="Joubert Y."/>
            <person name="Kaplan A."/>
            <person name="Kroger N."/>
            <person name="Kroth P.G."/>
            <person name="La Roche J."/>
            <person name="Lindquist E."/>
            <person name="Lommer M."/>
            <person name="Martin-Jezequel V."/>
            <person name="Lopez P.J."/>
            <person name="Lucas S."/>
            <person name="Mangogna M."/>
            <person name="McGinnis K."/>
            <person name="Medlin L.K."/>
            <person name="Montsant A."/>
            <person name="Oudot-Le Secq M.P."/>
            <person name="Napoli C."/>
            <person name="Obornik M."/>
            <person name="Parker M.S."/>
            <person name="Petit J.L."/>
            <person name="Porcel B.M."/>
            <person name="Poulsen N."/>
            <person name="Robison M."/>
            <person name="Rychlewski L."/>
            <person name="Rynearson T.A."/>
            <person name="Schmutz J."/>
            <person name="Shapiro H."/>
            <person name="Siaut M."/>
            <person name="Stanley M."/>
            <person name="Sussman M.R."/>
            <person name="Taylor A.R."/>
            <person name="Vardi A."/>
            <person name="von Dassow P."/>
            <person name="Vyverman W."/>
            <person name="Willis A."/>
            <person name="Wyrwicz L.S."/>
            <person name="Rokhsar D.S."/>
            <person name="Weissenbach J."/>
            <person name="Armbrust E.V."/>
            <person name="Green B.R."/>
            <person name="Van de Peer Y."/>
            <person name="Grigoriev I.V."/>
        </authorList>
    </citation>
    <scope>NUCLEOTIDE SEQUENCE [LARGE SCALE GENOMIC DNA]</scope>
    <source>
        <strain evidence="2 3">CCMP1335</strain>
    </source>
</reference>
<dbReference type="HOGENOM" id="CLU_680627_0_0_1"/>